<dbReference type="Proteomes" id="UP000651057">
    <property type="component" value="Unassembled WGS sequence"/>
</dbReference>
<proteinExistence type="predicted"/>
<protein>
    <submittedName>
        <fullName evidence="1">Uncharacterized protein</fullName>
    </submittedName>
</protein>
<evidence type="ECO:0000313" key="1">
    <source>
        <dbReference type="EMBL" id="MBL0686172.1"/>
    </source>
</evidence>
<dbReference type="RefSeq" id="WP_201924761.1">
    <property type="nucleotide sequence ID" value="NZ_BAABAX010000017.1"/>
</dbReference>
<evidence type="ECO:0000313" key="2">
    <source>
        <dbReference type="Proteomes" id="UP000651057"/>
    </source>
</evidence>
<comment type="caution">
    <text evidence="1">The sequence shown here is derived from an EMBL/GenBank/DDBJ whole genome shotgun (WGS) entry which is preliminary data.</text>
</comment>
<dbReference type="EMBL" id="JAERQJ010000023">
    <property type="protein sequence ID" value="MBL0686172.1"/>
    <property type="molecule type" value="Genomic_DNA"/>
</dbReference>
<dbReference type="AlphaFoldDB" id="A0A937DBX2"/>
<gene>
    <name evidence="1" type="ORF">JJQ60_21790</name>
</gene>
<keyword evidence="2" id="KW-1185">Reference proteome</keyword>
<accession>A0A937DBX2</accession>
<organism evidence="1 2">
    <name type="scientific">Aquimarina mytili</name>
    <dbReference type="NCBI Taxonomy" id="874423"/>
    <lineage>
        <taxon>Bacteria</taxon>
        <taxon>Pseudomonadati</taxon>
        <taxon>Bacteroidota</taxon>
        <taxon>Flavobacteriia</taxon>
        <taxon>Flavobacteriales</taxon>
        <taxon>Flavobacteriaceae</taxon>
        <taxon>Aquimarina</taxon>
    </lineage>
</organism>
<name>A0A937DBX2_9FLAO</name>
<sequence length="118" mass="13884">MQIDFTSQILIQELSTWMDGGTVTLNCTNQKKQKFEIELVQNVNWNILEFEKLPGRIYFNGNLISKRSDTEKILIESLENALLINASDLDETILQEKIDYIKSEQYILDSDKIRIWKR</sequence>
<reference evidence="1" key="1">
    <citation type="submission" date="2021-01" db="EMBL/GenBank/DDBJ databases">
        <authorList>
            <person name="Zhong Y.L."/>
        </authorList>
    </citation>
    <scope>NUCLEOTIDE SEQUENCE</scope>
    <source>
        <strain evidence="1">KCTC 23302</strain>
    </source>
</reference>